<protein>
    <submittedName>
        <fullName evidence="1">F0F1 ATP synthase subunit delta</fullName>
    </submittedName>
</protein>
<comment type="caution">
    <text evidence="1">The sequence shown here is derived from an EMBL/GenBank/DDBJ whole genome shotgun (WGS) entry which is preliminary data.</text>
</comment>
<proteinExistence type="predicted"/>
<reference evidence="1" key="1">
    <citation type="submission" date="2019-04" db="EMBL/GenBank/DDBJ databases">
        <title>Microbes associate with the intestines of laboratory mice.</title>
        <authorList>
            <person name="Navarre W."/>
            <person name="Wong E."/>
            <person name="Huang K."/>
            <person name="Tropini C."/>
            <person name="Ng K."/>
            <person name="Yu B."/>
        </authorList>
    </citation>
    <scope>NUCLEOTIDE SEQUENCE</scope>
    <source>
        <strain evidence="1">NM04_E33</strain>
    </source>
</reference>
<name>A0AC61RCZ1_9BACT</name>
<gene>
    <name evidence="1" type="ORF">E5331_11875</name>
</gene>
<dbReference type="EMBL" id="SRYB01000017">
    <property type="protein sequence ID" value="TGY78043.1"/>
    <property type="molecule type" value="Genomic_DNA"/>
</dbReference>
<accession>A0AC61RCZ1</accession>
<sequence>MDNGLIPYRYAKALYKYASEHGTTKAVYDLMNRVVDSFRSAPDMQKVLSNPFVKAEDKEKLLLSAAGGETDGAYARFVKLILEHKRTEYAYRMMLAYRDIYRKENNILQVNITTAAELPASQMQQLRQLVERAFKGSTLEFSQSVNPDLIGGFVIDVDSVRMDASISNELEQLRQTLLSSK</sequence>
<evidence type="ECO:0000313" key="1">
    <source>
        <dbReference type="EMBL" id="TGY78043.1"/>
    </source>
</evidence>
<organism evidence="1 2">
    <name type="scientific">Lepagella muris</name>
    <dbReference type="NCBI Taxonomy" id="3032870"/>
    <lineage>
        <taxon>Bacteria</taxon>
        <taxon>Pseudomonadati</taxon>
        <taxon>Bacteroidota</taxon>
        <taxon>Bacteroidia</taxon>
        <taxon>Bacteroidales</taxon>
        <taxon>Muribaculaceae</taxon>
        <taxon>Lepagella</taxon>
    </lineage>
</organism>
<keyword evidence="2" id="KW-1185">Reference proteome</keyword>
<dbReference type="Proteomes" id="UP000306319">
    <property type="component" value="Unassembled WGS sequence"/>
</dbReference>
<evidence type="ECO:0000313" key="2">
    <source>
        <dbReference type="Proteomes" id="UP000306319"/>
    </source>
</evidence>